<feature type="domain" description="Alcohol dehydrogenase iron-type/glycerol dehydrogenase GldA" evidence="2">
    <location>
        <begin position="19"/>
        <end position="175"/>
    </location>
</feature>
<evidence type="ECO:0000313" key="5">
    <source>
        <dbReference type="Proteomes" id="UP000062260"/>
    </source>
</evidence>
<dbReference type="OrthoDB" id="9815791at2"/>
<dbReference type="FunFam" id="3.40.50.1970:FF:000003">
    <property type="entry name" value="Alcohol dehydrogenase, iron-containing"/>
    <property type="match status" value="1"/>
</dbReference>
<dbReference type="CDD" id="cd14863">
    <property type="entry name" value="Fe-ADH-like"/>
    <property type="match status" value="1"/>
</dbReference>
<dbReference type="Pfam" id="PF25137">
    <property type="entry name" value="ADH_Fe_C"/>
    <property type="match status" value="1"/>
</dbReference>
<evidence type="ECO:0000259" key="3">
    <source>
        <dbReference type="Pfam" id="PF25137"/>
    </source>
</evidence>
<dbReference type="InterPro" id="IPR056798">
    <property type="entry name" value="ADH_Fe_C"/>
</dbReference>
<dbReference type="PANTHER" id="PTHR11496:SF83">
    <property type="entry name" value="HYDROXYACID-OXOACID TRANSHYDROGENASE, MITOCHONDRIAL"/>
    <property type="match status" value="1"/>
</dbReference>
<dbReference type="GO" id="GO:0004022">
    <property type="term" value="F:alcohol dehydrogenase (NAD+) activity"/>
    <property type="evidence" value="ECO:0007669"/>
    <property type="project" value="UniProtKB-ARBA"/>
</dbReference>
<proteinExistence type="predicted"/>
<evidence type="ECO:0000313" key="4">
    <source>
        <dbReference type="EMBL" id="AMB99909.1"/>
    </source>
</evidence>
<feature type="domain" description="Fe-containing alcohol dehydrogenase-like C-terminal" evidence="3">
    <location>
        <begin position="187"/>
        <end position="380"/>
    </location>
</feature>
<dbReference type="Gene3D" id="1.20.1090.10">
    <property type="entry name" value="Dehydroquinate synthase-like - alpha domain"/>
    <property type="match status" value="1"/>
</dbReference>
<keyword evidence="1" id="KW-0560">Oxidoreductase</keyword>
<reference evidence="5" key="2">
    <citation type="submission" date="2016-01" db="EMBL/GenBank/DDBJ databases">
        <title>Six Aerococcus type strain genome sequencing and assembly using PacBio and Illumina Hiseq.</title>
        <authorList>
            <person name="Carkaci D."/>
            <person name="Dargis R."/>
            <person name="Nielsen X.C."/>
            <person name="Skovgaard O."/>
            <person name="Fuursted K."/>
            <person name="Christensen J.J."/>
        </authorList>
    </citation>
    <scope>NUCLEOTIDE SEQUENCE [LARGE SCALE GENOMIC DNA]</scope>
    <source>
        <strain evidence="5">CCUG42038B</strain>
    </source>
</reference>
<organism evidence="4 5">
    <name type="scientific">Aerococcus urinaehominis</name>
    <dbReference type="NCBI Taxonomy" id="128944"/>
    <lineage>
        <taxon>Bacteria</taxon>
        <taxon>Bacillati</taxon>
        <taxon>Bacillota</taxon>
        <taxon>Bacilli</taxon>
        <taxon>Lactobacillales</taxon>
        <taxon>Aerococcaceae</taxon>
        <taxon>Aerococcus</taxon>
    </lineage>
</organism>
<dbReference type="InterPro" id="IPR001670">
    <property type="entry name" value="ADH_Fe/GldA"/>
</dbReference>
<protein>
    <submittedName>
        <fullName evidence="4">Alcohol dehydrogenase</fullName>
    </submittedName>
</protein>
<dbReference type="EMBL" id="CP014163">
    <property type="protein sequence ID" value="AMB99909.1"/>
    <property type="molecule type" value="Genomic_DNA"/>
</dbReference>
<dbReference type="RefSeq" id="WP_067980602.1">
    <property type="nucleotide sequence ID" value="NZ_CP014163.1"/>
</dbReference>
<reference evidence="4 5" key="1">
    <citation type="journal article" date="2016" name="Genome Announc.">
        <title>Complete Genome Sequences of Aerococcus christensenii CCUG 28831T, Aerococcus sanguinicola CCUG 43001T, Aerococcus urinae CCUG 36881T, Aerococcus urinaeequi CCUG 28094T, Aerococcus urinaehominis CCUG 42038 BT, and Aerococcus viridans CCUG 4311T.</title>
        <authorList>
            <person name="Carkaci D."/>
            <person name="Dargis R."/>
            <person name="Nielsen X.C."/>
            <person name="Skovgaard O."/>
            <person name="Fuursted K."/>
            <person name="Christensen J.J."/>
        </authorList>
    </citation>
    <scope>NUCLEOTIDE SEQUENCE [LARGE SCALE GENOMIC DNA]</scope>
    <source>
        <strain evidence="4 5">CCUG42038B</strain>
    </source>
</reference>
<dbReference type="Gene3D" id="3.40.50.1970">
    <property type="match status" value="1"/>
</dbReference>
<sequence length="385" mass="41491">MDFKFKQLVNVGVTHNLSQDLMATLEGRGYRQPFLAIDRFLLDSPLVKEFIAALDQAGYAYTIYDEIVPDPPVELVDAGAKKYKEAGCDCIVAIGGGSVIDAARGINIVQAGGGSIRDYVFDQKLAHYAGGLIAVPTTSGTGSEVSNAVVVTDTDKDEKLTVLEDNTVSEFAILCPELLVTLPKRQTIATGLDVFAHALEAYTSNLSTPVVDAICEKAMFLVVNYLPKAVKNGQDLEARQEMLVASLLGGWVINNGGTQVGHSQAHILGPKYHIPHGEACAYATPGTIQYTATVKPKKIREVGHILGLEIPSHATDFEIGQIVAEAFKHFRDEVLGMAPFSEYGISQEELVANAEAVVNERFAANAPMQVDKKLAEDLLKMFGQP</sequence>
<dbReference type="STRING" id="128944.AWM75_07975"/>
<dbReference type="PANTHER" id="PTHR11496">
    <property type="entry name" value="ALCOHOL DEHYDROGENASE"/>
    <property type="match status" value="1"/>
</dbReference>
<evidence type="ECO:0000259" key="2">
    <source>
        <dbReference type="Pfam" id="PF00465"/>
    </source>
</evidence>
<name>A0A109RHB2_9LACT</name>
<dbReference type="GO" id="GO:0046872">
    <property type="term" value="F:metal ion binding"/>
    <property type="evidence" value="ECO:0007669"/>
    <property type="project" value="InterPro"/>
</dbReference>
<dbReference type="SUPFAM" id="SSF56796">
    <property type="entry name" value="Dehydroquinate synthase-like"/>
    <property type="match status" value="1"/>
</dbReference>
<dbReference type="InterPro" id="IPR039697">
    <property type="entry name" value="Alcohol_dehydrogenase_Fe"/>
</dbReference>
<keyword evidence="5" id="KW-1185">Reference proteome</keyword>
<dbReference type="AlphaFoldDB" id="A0A109RHB2"/>
<dbReference type="KEGG" id="auh:AWM75_07975"/>
<dbReference type="Pfam" id="PF00465">
    <property type="entry name" value="Fe-ADH"/>
    <property type="match status" value="1"/>
</dbReference>
<evidence type="ECO:0000256" key="1">
    <source>
        <dbReference type="ARBA" id="ARBA00023002"/>
    </source>
</evidence>
<dbReference type="Proteomes" id="UP000062260">
    <property type="component" value="Chromosome"/>
</dbReference>
<gene>
    <name evidence="4" type="ORF">AWM75_07975</name>
</gene>
<accession>A0A109RHB2</accession>